<dbReference type="EMBL" id="CP065748">
    <property type="protein sequence ID" value="QPS82854.1"/>
    <property type="molecule type" value="Genomic_DNA"/>
</dbReference>
<name>A0A7T2YVK1_9BURK</name>
<dbReference type="KEGG" id="dla:I6G47_07185"/>
<organism evidence="1 2">
    <name type="scientific">Delftia lacustris</name>
    <dbReference type="NCBI Taxonomy" id="558537"/>
    <lineage>
        <taxon>Bacteria</taxon>
        <taxon>Pseudomonadati</taxon>
        <taxon>Pseudomonadota</taxon>
        <taxon>Betaproteobacteria</taxon>
        <taxon>Burkholderiales</taxon>
        <taxon>Comamonadaceae</taxon>
        <taxon>Delftia</taxon>
    </lineage>
</organism>
<evidence type="ECO:0008006" key="3">
    <source>
        <dbReference type="Google" id="ProtNLM"/>
    </source>
</evidence>
<dbReference type="Proteomes" id="UP000595064">
    <property type="component" value="Chromosome"/>
</dbReference>
<proteinExistence type="predicted"/>
<evidence type="ECO:0000313" key="1">
    <source>
        <dbReference type="EMBL" id="QPS82854.1"/>
    </source>
</evidence>
<keyword evidence="2" id="KW-1185">Reference proteome</keyword>
<dbReference type="RefSeq" id="WP_016446733.1">
    <property type="nucleotide sequence ID" value="NZ_CP065748.1"/>
</dbReference>
<dbReference type="GeneID" id="83665016"/>
<dbReference type="PANTHER" id="PTHR33408">
    <property type="entry name" value="TRANSPOSASE"/>
    <property type="match status" value="1"/>
</dbReference>
<gene>
    <name evidence="1" type="ORF">I6G47_07185</name>
</gene>
<evidence type="ECO:0000313" key="2">
    <source>
        <dbReference type="Proteomes" id="UP000595064"/>
    </source>
</evidence>
<protein>
    <recommendedName>
        <fullName evidence="3">Transposase DDE domain-containing protein</fullName>
    </recommendedName>
</protein>
<sequence length="112" mass="11910">MYITIESDARVMQSLNSAPGYILPTAVEAESYLIVAHEGCADANDQRQIQPMAQAASDVLLAPCTSDAGYANGAQITALQAQGIRCYVPAKRTINNQTGGRRSGLPPWSTAR</sequence>
<accession>A0A7T2YVK1</accession>
<reference evidence="1 2" key="1">
    <citation type="submission" date="2020-12" db="EMBL/GenBank/DDBJ databases">
        <title>FDA dAtabase for Regulatory Grade micrObial Sequences (FDA-ARGOS): Supporting development and validation of Infectious Disease Dx tests.</title>
        <authorList>
            <person name="Sproer C."/>
            <person name="Gronow S."/>
            <person name="Severitt S."/>
            <person name="Schroder I."/>
            <person name="Tallon L."/>
            <person name="Sadzewicz L."/>
            <person name="Zhao X."/>
            <person name="Boylan J."/>
            <person name="Ott S."/>
            <person name="Bowen H."/>
            <person name="Vavikolanu K."/>
            <person name="Mehta A."/>
            <person name="Aluvathingal J."/>
            <person name="Nadendla S."/>
            <person name="Lowell S."/>
            <person name="Myers T."/>
            <person name="Yan Y."/>
            <person name="Sichtig H."/>
        </authorList>
    </citation>
    <scope>NUCLEOTIDE SEQUENCE [LARGE SCALE GENOMIC DNA]</scope>
    <source>
        <strain evidence="1 2">FDAARGOS_890</strain>
    </source>
</reference>
<dbReference type="AlphaFoldDB" id="A0A7T2YVK1"/>